<dbReference type="Proteomes" id="UP000178515">
    <property type="component" value="Unassembled WGS sequence"/>
</dbReference>
<dbReference type="InterPro" id="IPR001478">
    <property type="entry name" value="PDZ"/>
</dbReference>
<gene>
    <name evidence="4" type="ORF">A3F24_02905</name>
</gene>
<dbReference type="PROSITE" id="PS50106">
    <property type="entry name" value="PDZ"/>
    <property type="match status" value="1"/>
</dbReference>
<dbReference type="InterPro" id="IPR009003">
    <property type="entry name" value="Peptidase_S1_PA"/>
</dbReference>
<dbReference type="SUPFAM" id="SSF50156">
    <property type="entry name" value="PDZ domain-like"/>
    <property type="match status" value="1"/>
</dbReference>
<proteinExistence type="predicted"/>
<keyword evidence="1" id="KW-0645">Protease</keyword>
<accession>A0A1G1Z2X0</accession>
<evidence type="ECO:0000313" key="4">
    <source>
        <dbReference type="EMBL" id="OGY58985.1"/>
    </source>
</evidence>
<dbReference type="SUPFAM" id="SSF50494">
    <property type="entry name" value="Trypsin-like serine proteases"/>
    <property type="match status" value="1"/>
</dbReference>
<keyword evidence="2" id="KW-0378">Hydrolase</keyword>
<name>A0A1G1Z2X0_9BACT</name>
<sequence length="429" mass="46096">MTHFQRKFSFLFVIVALFLFIGAVFGQSPRAQANIFESVWEKVSGYFGNLEEEGDFLKDSSFSQPDTSSLTVELYKPTLDYEEAVIRAVEKSAPAVVSIVVSKDVKVLEECFYDPLSDLPSDVRKFFGEGFTFRQQCDTGKTKREEIGGGTGFIVSSDGLIVTNKHVVLETGAAYTVFTNDGKKYDARVLARDQSKDLAVLKIDGQNFPILSLGDSDSVKLGQTAIAIGNALGEFRNTVSAGVISGLARTVVASGGSGFRETIEGVFQTDAAINPGNSGGPLLNLKGEVIAINTAIASGAQNIGFAIPINQAKRAIESVKQTGRIVTAYLGIRYVTLTEQIARDENLPLSEGALIQGSDDGPAVIPDSPAAKAGVLVGDIITEVNGVKVSEARTLSSLVQEHSVGERITLRVFRNNQYIQLTVLLEERP</sequence>
<evidence type="ECO:0000256" key="2">
    <source>
        <dbReference type="ARBA" id="ARBA00022801"/>
    </source>
</evidence>
<dbReference type="GO" id="GO:0004252">
    <property type="term" value="F:serine-type endopeptidase activity"/>
    <property type="evidence" value="ECO:0007669"/>
    <property type="project" value="InterPro"/>
</dbReference>
<feature type="domain" description="PDZ" evidence="3">
    <location>
        <begin position="364"/>
        <end position="416"/>
    </location>
</feature>
<dbReference type="PANTHER" id="PTHR43343:SF3">
    <property type="entry name" value="PROTEASE DO-LIKE 8, CHLOROPLASTIC"/>
    <property type="match status" value="1"/>
</dbReference>
<dbReference type="PANTHER" id="PTHR43343">
    <property type="entry name" value="PEPTIDASE S12"/>
    <property type="match status" value="1"/>
</dbReference>
<comment type="caution">
    <text evidence="4">The sequence shown here is derived from an EMBL/GenBank/DDBJ whole genome shotgun (WGS) entry which is preliminary data.</text>
</comment>
<dbReference type="SMART" id="SM00228">
    <property type="entry name" value="PDZ"/>
    <property type="match status" value="1"/>
</dbReference>
<dbReference type="EMBL" id="MHIX01000029">
    <property type="protein sequence ID" value="OGY58985.1"/>
    <property type="molecule type" value="Genomic_DNA"/>
</dbReference>
<dbReference type="AlphaFoldDB" id="A0A1G1Z2X0"/>
<dbReference type="InterPro" id="IPR001940">
    <property type="entry name" value="Peptidase_S1C"/>
</dbReference>
<dbReference type="Pfam" id="PF13180">
    <property type="entry name" value="PDZ_2"/>
    <property type="match status" value="1"/>
</dbReference>
<dbReference type="Gene3D" id="2.30.42.10">
    <property type="match status" value="1"/>
</dbReference>
<dbReference type="Pfam" id="PF13365">
    <property type="entry name" value="Trypsin_2"/>
    <property type="match status" value="1"/>
</dbReference>
<dbReference type="Gene3D" id="2.40.10.120">
    <property type="match status" value="1"/>
</dbReference>
<evidence type="ECO:0000259" key="3">
    <source>
        <dbReference type="PROSITE" id="PS50106"/>
    </source>
</evidence>
<dbReference type="PRINTS" id="PR00834">
    <property type="entry name" value="PROTEASES2C"/>
</dbReference>
<evidence type="ECO:0000313" key="5">
    <source>
        <dbReference type="Proteomes" id="UP000178515"/>
    </source>
</evidence>
<dbReference type="InterPro" id="IPR051201">
    <property type="entry name" value="Chloro_Bact_Ser_Proteases"/>
</dbReference>
<evidence type="ECO:0000256" key="1">
    <source>
        <dbReference type="ARBA" id="ARBA00022670"/>
    </source>
</evidence>
<dbReference type="InterPro" id="IPR036034">
    <property type="entry name" value="PDZ_sf"/>
</dbReference>
<dbReference type="GO" id="GO:0006508">
    <property type="term" value="P:proteolysis"/>
    <property type="evidence" value="ECO:0007669"/>
    <property type="project" value="UniProtKB-KW"/>
</dbReference>
<dbReference type="STRING" id="1797689.A3F24_02905"/>
<reference evidence="4 5" key="1">
    <citation type="journal article" date="2016" name="Nat. Commun.">
        <title>Thousands of microbial genomes shed light on interconnected biogeochemical processes in an aquifer system.</title>
        <authorList>
            <person name="Anantharaman K."/>
            <person name="Brown C.T."/>
            <person name="Hug L.A."/>
            <person name="Sharon I."/>
            <person name="Castelle C.J."/>
            <person name="Probst A.J."/>
            <person name="Thomas B.C."/>
            <person name="Singh A."/>
            <person name="Wilkins M.J."/>
            <person name="Karaoz U."/>
            <person name="Brodie E.L."/>
            <person name="Williams K.H."/>
            <person name="Hubbard S.S."/>
            <person name="Banfield J.F."/>
        </authorList>
    </citation>
    <scope>NUCLEOTIDE SEQUENCE [LARGE SCALE GENOMIC DNA]</scope>
</reference>
<organism evidence="4 5">
    <name type="scientific">Candidatus Colwellbacteria bacterium RIFCSPHIGHO2_12_FULL_44_17</name>
    <dbReference type="NCBI Taxonomy" id="1797689"/>
    <lineage>
        <taxon>Bacteria</taxon>
        <taxon>Candidatus Colwelliibacteriota</taxon>
    </lineage>
</organism>
<protein>
    <recommendedName>
        <fullName evidence="3">PDZ domain-containing protein</fullName>
    </recommendedName>
</protein>